<dbReference type="InterPro" id="IPR006026">
    <property type="entry name" value="Peptidase_Metallo"/>
</dbReference>
<keyword evidence="1" id="KW-0645">Protease</keyword>
<keyword evidence="4" id="KW-0862">Zinc</keyword>
<evidence type="ECO:0000256" key="1">
    <source>
        <dbReference type="ARBA" id="ARBA00022670"/>
    </source>
</evidence>
<keyword evidence="2" id="KW-0479">Metal-binding</keyword>
<dbReference type="SUPFAM" id="SSF55486">
    <property type="entry name" value="Metalloproteases ('zincins'), catalytic domain"/>
    <property type="match status" value="1"/>
</dbReference>
<organism evidence="6 7">
    <name type="scientific">Nocardioides caricicola</name>
    <dbReference type="NCBI Taxonomy" id="634770"/>
    <lineage>
        <taxon>Bacteria</taxon>
        <taxon>Bacillati</taxon>
        <taxon>Actinomycetota</taxon>
        <taxon>Actinomycetes</taxon>
        <taxon>Propionibacteriales</taxon>
        <taxon>Nocardioidaceae</taxon>
        <taxon>Nocardioides</taxon>
    </lineage>
</organism>
<name>A0ABW0N5D7_9ACTN</name>
<dbReference type="InterPro" id="IPR001818">
    <property type="entry name" value="Pept_M10_metallopeptidase"/>
</dbReference>
<accession>A0ABW0N5D7</accession>
<protein>
    <submittedName>
        <fullName evidence="6">Matrixin family metalloprotease</fullName>
        <ecNumber evidence="6">3.4.24.-</ecNumber>
    </submittedName>
</protein>
<dbReference type="GO" id="GO:0008237">
    <property type="term" value="F:metallopeptidase activity"/>
    <property type="evidence" value="ECO:0007669"/>
    <property type="project" value="UniProtKB-KW"/>
</dbReference>
<dbReference type="InterPro" id="IPR024079">
    <property type="entry name" value="MetalloPept_cat_dom_sf"/>
</dbReference>
<evidence type="ECO:0000259" key="5">
    <source>
        <dbReference type="SMART" id="SM00235"/>
    </source>
</evidence>
<keyword evidence="3 6" id="KW-0378">Hydrolase</keyword>
<dbReference type="Pfam" id="PF00413">
    <property type="entry name" value="Peptidase_M10"/>
    <property type="match status" value="1"/>
</dbReference>
<sequence>MFRKLSAHGRTRSSLVLTVALTALVVVFNPTSTGEQLRGMLGIGQDLTFTITTSGGSGYEFAVLQPDGLEPVTWDPCREIRYVVNPEGAPSGYAEVVTASVADISRATGLRFDYVGTTDDRRFSDRSGPLDTTPAPVLIGWATPDEVPDLAGDVAGVGGAEAAHLERDRLTYVTGVVVLDRDPFAEMGHTLRRAVVTHELGHVVGLEHVDDPGQLMYAETTSRSTLGAGDLDGLSILGSGPCR</sequence>
<evidence type="ECO:0000313" key="7">
    <source>
        <dbReference type="Proteomes" id="UP001595956"/>
    </source>
</evidence>
<gene>
    <name evidence="6" type="ORF">ACFPKY_13260</name>
</gene>
<comment type="caution">
    <text evidence="6">The sequence shown here is derived from an EMBL/GenBank/DDBJ whole genome shotgun (WGS) entry which is preliminary data.</text>
</comment>
<dbReference type="RefSeq" id="WP_345179602.1">
    <property type="nucleotide sequence ID" value="NZ_BAABFQ010000007.1"/>
</dbReference>
<keyword evidence="6" id="KW-0482">Metalloprotease</keyword>
<evidence type="ECO:0000256" key="3">
    <source>
        <dbReference type="ARBA" id="ARBA00022801"/>
    </source>
</evidence>
<evidence type="ECO:0000313" key="6">
    <source>
        <dbReference type="EMBL" id="MFC5494079.1"/>
    </source>
</evidence>
<proteinExistence type="predicted"/>
<evidence type="ECO:0000256" key="4">
    <source>
        <dbReference type="ARBA" id="ARBA00022833"/>
    </source>
</evidence>
<dbReference type="Proteomes" id="UP001595956">
    <property type="component" value="Unassembled WGS sequence"/>
</dbReference>
<dbReference type="SMART" id="SM00235">
    <property type="entry name" value="ZnMc"/>
    <property type="match status" value="1"/>
</dbReference>
<feature type="domain" description="Peptidase metallopeptidase" evidence="5">
    <location>
        <begin position="70"/>
        <end position="239"/>
    </location>
</feature>
<evidence type="ECO:0000256" key="2">
    <source>
        <dbReference type="ARBA" id="ARBA00022723"/>
    </source>
</evidence>
<dbReference type="EMBL" id="JBHSMD010000004">
    <property type="protein sequence ID" value="MFC5494079.1"/>
    <property type="molecule type" value="Genomic_DNA"/>
</dbReference>
<dbReference type="Gene3D" id="3.40.390.10">
    <property type="entry name" value="Collagenase (Catalytic Domain)"/>
    <property type="match status" value="1"/>
</dbReference>
<reference evidence="7" key="1">
    <citation type="journal article" date="2019" name="Int. J. Syst. Evol. Microbiol.">
        <title>The Global Catalogue of Microorganisms (GCM) 10K type strain sequencing project: providing services to taxonomists for standard genome sequencing and annotation.</title>
        <authorList>
            <consortium name="The Broad Institute Genomics Platform"/>
            <consortium name="The Broad Institute Genome Sequencing Center for Infectious Disease"/>
            <person name="Wu L."/>
            <person name="Ma J."/>
        </authorList>
    </citation>
    <scope>NUCLEOTIDE SEQUENCE [LARGE SCALE GENOMIC DNA]</scope>
    <source>
        <strain evidence="7">KACC 13778</strain>
    </source>
</reference>
<keyword evidence="7" id="KW-1185">Reference proteome</keyword>
<dbReference type="EC" id="3.4.24.-" evidence="6"/>